<dbReference type="Proteomes" id="UP000267268">
    <property type="component" value="Chromosome 1"/>
</dbReference>
<feature type="compositionally biased region" description="Basic and acidic residues" evidence="1">
    <location>
        <begin position="31"/>
        <end position="45"/>
    </location>
</feature>
<dbReference type="Gene3D" id="6.10.250.3110">
    <property type="match status" value="1"/>
</dbReference>
<name>A0A3Q9FRG0_9BACT</name>
<dbReference type="KEGG" id="fll:EI427_19195"/>
<gene>
    <name evidence="3" type="ORF">EI427_19195</name>
</gene>
<evidence type="ECO:0000256" key="1">
    <source>
        <dbReference type="SAM" id="MobiDB-lite"/>
    </source>
</evidence>
<feature type="chain" id="PRO_5018580098" evidence="2">
    <location>
        <begin position="24"/>
        <end position="211"/>
    </location>
</feature>
<proteinExistence type="predicted"/>
<reference evidence="3 4" key="1">
    <citation type="submission" date="2018-12" db="EMBL/GenBank/DDBJ databases">
        <title>Flammeovirga pectinis sp. nov., isolated from the gut of the Korean scallop, Patinopecten yessoensis.</title>
        <authorList>
            <person name="Bae J.-W."/>
            <person name="Jeong Y.-S."/>
            <person name="Kang W."/>
        </authorList>
    </citation>
    <scope>NUCLEOTIDE SEQUENCE [LARGE SCALE GENOMIC DNA]</scope>
    <source>
        <strain evidence="3 4">L12M1</strain>
    </source>
</reference>
<sequence length="211" mass="24400">MKRIFILLLVAFSAIAIDNDALAQKKKKSKSSNDKKSEKKEIKEWKKKLKETDPLKFRDMTQELNTLRGQASGLKAEISKLEQEKEAFDSKLKEKDNEIADLRAELDKLKKKMDNNVSASGDDYAKGVVYKVQIGAFKNRDLSKFQDKGNFWMEDEDGLKKYTIAYFRDYGEADQFKKYMRAMGVKDAWIVAYDDNVRKDIKDVKRKGSGK</sequence>
<feature type="region of interest" description="Disordered" evidence="1">
    <location>
        <begin position="23"/>
        <end position="45"/>
    </location>
</feature>
<evidence type="ECO:0000256" key="2">
    <source>
        <dbReference type="SAM" id="SignalP"/>
    </source>
</evidence>
<dbReference type="RefSeq" id="WP_126617767.1">
    <property type="nucleotide sequence ID" value="NZ_CP034562.1"/>
</dbReference>
<organism evidence="3 4">
    <name type="scientific">Flammeovirga pectinis</name>
    <dbReference type="NCBI Taxonomy" id="2494373"/>
    <lineage>
        <taxon>Bacteria</taxon>
        <taxon>Pseudomonadati</taxon>
        <taxon>Bacteroidota</taxon>
        <taxon>Cytophagia</taxon>
        <taxon>Cytophagales</taxon>
        <taxon>Flammeovirgaceae</taxon>
        <taxon>Flammeovirga</taxon>
    </lineage>
</organism>
<feature type="signal peptide" evidence="2">
    <location>
        <begin position="1"/>
        <end position="23"/>
    </location>
</feature>
<dbReference type="EMBL" id="CP034562">
    <property type="protein sequence ID" value="AZQ64259.1"/>
    <property type="molecule type" value="Genomic_DNA"/>
</dbReference>
<accession>A0A3Q9FRG0</accession>
<keyword evidence="4" id="KW-1185">Reference proteome</keyword>
<keyword evidence="2" id="KW-0732">Signal</keyword>
<protein>
    <submittedName>
        <fullName evidence="3">Ezrin/radixin/moesin family protein</fullName>
    </submittedName>
</protein>
<evidence type="ECO:0000313" key="4">
    <source>
        <dbReference type="Proteomes" id="UP000267268"/>
    </source>
</evidence>
<dbReference type="AlphaFoldDB" id="A0A3Q9FRG0"/>
<dbReference type="OrthoDB" id="1119072at2"/>
<evidence type="ECO:0000313" key="3">
    <source>
        <dbReference type="EMBL" id="AZQ64259.1"/>
    </source>
</evidence>